<feature type="transmembrane region" description="Helical" evidence="12">
    <location>
        <begin position="245"/>
        <end position="266"/>
    </location>
</feature>
<feature type="transmembrane region" description="Helical" evidence="12">
    <location>
        <begin position="7"/>
        <end position="27"/>
    </location>
</feature>
<dbReference type="InterPro" id="IPR050450">
    <property type="entry name" value="COX15/CtaA_HemeA_synthase"/>
</dbReference>
<keyword evidence="2" id="KW-1003">Cell membrane</keyword>
<keyword evidence="3 12" id="KW-0812">Transmembrane</keyword>
<dbReference type="Pfam" id="PF02628">
    <property type="entry name" value="COX15-CtaA"/>
    <property type="match status" value="1"/>
</dbReference>
<feature type="transmembrane region" description="Helical" evidence="12">
    <location>
        <begin position="108"/>
        <end position="130"/>
    </location>
</feature>
<comment type="pathway">
    <text evidence="11">Porphyrin-containing compound metabolism.</text>
</comment>
<evidence type="ECO:0000256" key="1">
    <source>
        <dbReference type="ARBA" id="ARBA00004141"/>
    </source>
</evidence>
<comment type="caution">
    <text evidence="13">The sequence shown here is derived from an EMBL/GenBank/DDBJ whole genome shotgun (WGS) entry which is preliminary data.</text>
</comment>
<organism evidence="13">
    <name type="scientific">Candidatus Berkiella cookevillensis</name>
    <dbReference type="NCBI Taxonomy" id="437022"/>
    <lineage>
        <taxon>Bacteria</taxon>
        <taxon>Pseudomonadati</taxon>
        <taxon>Pseudomonadota</taxon>
        <taxon>Gammaproteobacteria</taxon>
        <taxon>Candidatus Berkiellales</taxon>
        <taxon>Candidatus Berkiellaceae</taxon>
        <taxon>Candidatus Berkiella</taxon>
    </lineage>
</organism>
<keyword evidence="7" id="KW-0408">Iron</keyword>
<reference evidence="14" key="3">
    <citation type="submission" date="2021-06" db="EMBL/GenBank/DDBJ databases">
        <title>Genomic Description and Analysis of Intracellular Bacteria, Candidatus Berkiella cookevillensis and Candidatus Berkiella aquae.</title>
        <authorList>
            <person name="Kidane D.T."/>
            <person name="Mehari Y.T."/>
            <person name="Rice F.C."/>
            <person name="Arivett B.A."/>
            <person name="Farone A.L."/>
            <person name="Berk S.G."/>
            <person name="Farone M.B."/>
        </authorList>
    </citation>
    <scope>NUCLEOTIDE SEQUENCE</scope>
    <source>
        <strain evidence="14">CC99</strain>
    </source>
</reference>
<feature type="transmembrane region" description="Helical" evidence="12">
    <location>
        <begin position="313"/>
        <end position="334"/>
    </location>
</feature>
<sequence length="338" mass="37613">MNDAFWLNRLLQISLILSLVVILLGAYTRLKDAGLGCPDWPGCYGQLIAPNSEAALSKANSAFPHLTVEVHKAQTEMLHRYFAGTLGLLILAVGFLSFRARKMIPLPIILPFILIGLVTCQALLGMYTVTMRLNPSIVLLHLLGGFSTLSLLWICWLYMRKKPAPFLFFNSGLSILSLVSLFILILQIILGGWVSTNYSALICPDFPSCQGSWMPETSLASAFPFWDLHRVPDNLSLDARMAIQMFHRLGALITFILLTSLSFCIYKQSATTYDPRAKRWLKRLALVLFILLITQVSLGITNVLALLPISIAVLHNGVAALLLITLITINFTLYHARR</sequence>
<dbReference type="PANTHER" id="PTHR35457:SF1">
    <property type="entry name" value="HEME A SYNTHASE"/>
    <property type="match status" value="1"/>
</dbReference>
<dbReference type="RefSeq" id="WP_057623304.1">
    <property type="nucleotide sequence ID" value="NZ_LKHV02000001.1"/>
</dbReference>
<proteinExistence type="predicted"/>
<dbReference type="AlphaFoldDB" id="A0A0Q9YRE9"/>
<accession>A0A0Q9YRE9</accession>
<evidence type="ECO:0000313" key="15">
    <source>
        <dbReference type="Proteomes" id="UP000051494"/>
    </source>
</evidence>
<evidence type="ECO:0000256" key="2">
    <source>
        <dbReference type="ARBA" id="ARBA00022475"/>
    </source>
</evidence>
<comment type="subcellular location">
    <subcellularLocation>
        <location evidence="1">Membrane</location>
        <topology evidence="1">Multi-pass membrane protein</topology>
    </subcellularLocation>
</comment>
<feature type="transmembrane region" description="Helical" evidence="12">
    <location>
        <begin position="136"/>
        <end position="159"/>
    </location>
</feature>
<dbReference type="Proteomes" id="UP000051494">
    <property type="component" value="Unassembled WGS sequence"/>
</dbReference>
<dbReference type="EC" id="1.3.-.-" evidence="13"/>
<evidence type="ECO:0000256" key="7">
    <source>
        <dbReference type="ARBA" id="ARBA00023004"/>
    </source>
</evidence>
<dbReference type="PANTHER" id="PTHR35457">
    <property type="entry name" value="HEME A SYNTHASE"/>
    <property type="match status" value="1"/>
</dbReference>
<dbReference type="PATRIC" id="fig|1590042.3.peg.505"/>
<dbReference type="GO" id="GO:0046872">
    <property type="term" value="F:metal ion binding"/>
    <property type="evidence" value="ECO:0007669"/>
    <property type="project" value="UniProtKB-KW"/>
</dbReference>
<evidence type="ECO:0000256" key="5">
    <source>
        <dbReference type="ARBA" id="ARBA00022989"/>
    </source>
</evidence>
<evidence type="ECO:0000256" key="8">
    <source>
        <dbReference type="ARBA" id="ARBA00023133"/>
    </source>
</evidence>
<dbReference type="InterPro" id="IPR003780">
    <property type="entry name" value="COX15/CtaA_fam"/>
</dbReference>
<evidence type="ECO:0000256" key="12">
    <source>
        <dbReference type="SAM" id="Phobius"/>
    </source>
</evidence>
<evidence type="ECO:0000256" key="11">
    <source>
        <dbReference type="ARBA" id="ARBA00023444"/>
    </source>
</evidence>
<dbReference type="STRING" id="437022.CC99x_00488"/>
<gene>
    <name evidence="13" type="primary">ctaA</name>
    <name evidence="14" type="ORF">CC99x_000995</name>
    <name evidence="13" type="ORF">CC99x_00488</name>
</gene>
<keyword evidence="4" id="KW-0479">Metal-binding</keyword>
<evidence type="ECO:0000313" key="14">
    <source>
        <dbReference type="EMBL" id="MCS5707472.1"/>
    </source>
</evidence>
<dbReference type="EMBL" id="LKHV01000002">
    <property type="protein sequence ID" value="KRG19476.1"/>
    <property type="molecule type" value="Genomic_DNA"/>
</dbReference>
<keyword evidence="9 12" id="KW-0472">Membrane</keyword>
<evidence type="ECO:0000256" key="6">
    <source>
        <dbReference type="ARBA" id="ARBA00023002"/>
    </source>
</evidence>
<dbReference type="GO" id="GO:0016020">
    <property type="term" value="C:membrane"/>
    <property type="evidence" value="ECO:0007669"/>
    <property type="project" value="UniProtKB-SubCell"/>
</dbReference>
<evidence type="ECO:0000256" key="3">
    <source>
        <dbReference type="ARBA" id="ARBA00022692"/>
    </source>
</evidence>
<keyword evidence="15" id="KW-1185">Reference proteome</keyword>
<feature type="transmembrane region" description="Helical" evidence="12">
    <location>
        <begin position="286"/>
        <end position="307"/>
    </location>
</feature>
<keyword evidence="10" id="KW-1015">Disulfide bond</keyword>
<keyword evidence="6 13" id="KW-0560">Oxidoreductase</keyword>
<keyword evidence="5 12" id="KW-1133">Transmembrane helix</keyword>
<evidence type="ECO:0000256" key="10">
    <source>
        <dbReference type="ARBA" id="ARBA00023157"/>
    </source>
</evidence>
<dbReference type="EMBL" id="LKHV02000001">
    <property type="protein sequence ID" value="MCS5707472.1"/>
    <property type="molecule type" value="Genomic_DNA"/>
</dbReference>
<dbReference type="GO" id="GO:0016491">
    <property type="term" value="F:oxidoreductase activity"/>
    <property type="evidence" value="ECO:0007669"/>
    <property type="project" value="UniProtKB-KW"/>
</dbReference>
<feature type="transmembrane region" description="Helical" evidence="12">
    <location>
        <begin position="78"/>
        <end position="96"/>
    </location>
</feature>
<keyword evidence="8" id="KW-0350">Heme biosynthesis</keyword>
<reference evidence="14" key="2">
    <citation type="journal article" date="2016" name="Genome Announc.">
        <title>Draft Genome Sequences of Two Novel Amoeba-Resistant Intranuclear Bacteria, 'Candidatus Berkiella cookevillensis' and 'Candidatus Berkiella aquae'.</title>
        <authorList>
            <person name="Mehari Y.T."/>
            <person name="Arivett B.A."/>
            <person name="Farone A.L."/>
            <person name="Gunderson J.H."/>
            <person name="Farone M.B."/>
        </authorList>
    </citation>
    <scope>NUCLEOTIDE SEQUENCE</scope>
    <source>
        <strain evidence="14">CC99</strain>
    </source>
</reference>
<protein>
    <submittedName>
        <fullName evidence="14">COX15/CtaA family protein</fullName>
    </submittedName>
    <submittedName>
        <fullName evidence="13">Heme A synthase</fullName>
        <ecNumber evidence="13">1.3.-.-</ecNumber>
    </submittedName>
</protein>
<dbReference type="OrthoDB" id="1447144at2"/>
<evidence type="ECO:0000313" key="13">
    <source>
        <dbReference type="EMBL" id="KRG19476.1"/>
    </source>
</evidence>
<dbReference type="GO" id="GO:0006784">
    <property type="term" value="P:heme A biosynthetic process"/>
    <property type="evidence" value="ECO:0007669"/>
    <property type="project" value="InterPro"/>
</dbReference>
<evidence type="ECO:0000256" key="9">
    <source>
        <dbReference type="ARBA" id="ARBA00023136"/>
    </source>
</evidence>
<evidence type="ECO:0000256" key="4">
    <source>
        <dbReference type="ARBA" id="ARBA00022723"/>
    </source>
</evidence>
<reference evidence="13" key="1">
    <citation type="submission" date="2015-09" db="EMBL/GenBank/DDBJ databases">
        <title>Draft Genome Sequences of Two Novel Amoeba-resistant Intranuclear Bacteria, Candidatus Berkiella cookevillensis and Candidatus Berkiella aquae.</title>
        <authorList>
            <person name="Mehari Y.T."/>
            <person name="Arivett B.A."/>
            <person name="Farone A.L."/>
            <person name="Gunderson J.H."/>
            <person name="Farone M.B."/>
        </authorList>
    </citation>
    <scope>NUCLEOTIDE SEQUENCE [LARGE SCALE GENOMIC DNA]</scope>
    <source>
        <strain evidence="13">CC99</strain>
    </source>
</reference>
<feature type="transmembrane region" description="Helical" evidence="12">
    <location>
        <begin position="166"/>
        <end position="190"/>
    </location>
</feature>
<name>A0A0Q9YRE9_9GAMM</name>